<protein>
    <submittedName>
        <fullName evidence="2">Uncharacterized protein</fullName>
    </submittedName>
</protein>
<evidence type="ECO:0000313" key="2">
    <source>
        <dbReference type="EMBL" id="GFZ21567.1"/>
    </source>
</evidence>
<reference evidence="2 3" key="1">
    <citation type="submission" date="2019-07" db="EMBL/GenBank/DDBJ databases">
        <title>De Novo Assembly of kiwifruit Actinidia rufa.</title>
        <authorList>
            <person name="Sugita-Konishi S."/>
            <person name="Sato K."/>
            <person name="Mori E."/>
            <person name="Abe Y."/>
            <person name="Kisaki G."/>
            <person name="Hamano K."/>
            <person name="Suezawa K."/>
            <person name="Otani M."/>
            <person name="Fukuda T."/>
            <person name="Manabe T."/>
            <person name="Gomi K."/>
            <person name="Tabuchi M."/>
            <person name="Akimitsu K."/>
            <person name="Kataoka I."/>
        </authorList>
    </citation>
    <scope>NUCLEOTIDE SEQUENCE [LARGE SCALE GENOMIC DNA]</scope>
    <source>
        <strain evidence="3">cv. Fuchu</strain>
    </source>
</reference>
<evidence type="ECO:0000256" key="1">
    <source>
        <dbReference type="SAM" id="MobiDB-lite"/>
    </source>
</evidence>
<accession>A0A7J0HEM7</accession>
<gene>
    <name evidence="2" type="ORF">Acr_29g0007290</name>
</gene>
<proteinExistence type="predicted"/>
<evidence type="ECO:0000313" key="3">
    <source>
        <dbReference type="Proteomes" id="UP000585474"/>
    </source>
</evidence>
<dbReference type="AlphaFoldDB" id="A0A7J0HEM7"/>
<name>A0A7J0HEM7_9ERIC</name>
<comment type="caution">
    <text evidence="2">The sequence shown here is derived from an EMBL/GenBank/DDBJ whole genome shotgun (WGS) entry which is preliminary data.</text>
</comment>
<dbReference type="Proteomes" id="UP000585474">
    <property type="component" value="Unassembled WGS sequence"/>
</dbReference>
<feature type="region of interest" description="Disordered" evidence="1">
    <location>
        <begin position="178"/>
        <end position="274"/>
    </location>
</feature>
<sequence>MTTKVIQLSSSPGKDFSNNEGSPYNNGGNPSMDTRPPNTMTQDELDRLRESCSFPFGIQIRLLEVDETIAATRLGEVAFVRPPFKPVFVFPSTKQLGGSWHTVTSAPPSSPLMHGEVSLARWCYGEFHTFTLSLNEFRNLFGLFNNSKPDFGWLYFKDVLLSKSFLRSFALDSRKIMSSGKDNAEDKSTSNAAHVASDEGESCIFQDDPSKVRNKVAQVQARKPGQIQGSPSSSNRMDKKNGLTAKAPTRSKAMSSRATSKAAAPSAVPGEGTSDKIGEAVEWAASKFFDKGFDLCKKKIVRLYPELDIQDLQINA</sequence>
<organism evidence="2 3">
    <name type="scientific">Actinidia rufa</name>
    <dbReference type="NCBI Taxonomy" id="165716"/>
    <lineage>
        <taxon>Eukaryota</taxon>
        <taxon>Viridiplantae</taxon>
        <taxon>Streptophyta</taxon>
        <taxon>Embryophyta</taxon>
        <taxon>Tracheophyta</taxon>
        <taxon>Spermatophyta</taxon>
        <taxon>Magnoliopsida</taxon>
        <taxon>eudicotyledons</taxon>
        <taxon>Gunneridae</taxon>
        <taxon>Pentapetalae</taxon>
        <taxon>asterids</taxon>
        <taxon>Ericales</taxon>
        <taxon>Actinidiaceae</taxon>
        <taxon>Actinidia</taxon>
    </lineage>
</organism>
<feature type="region of interest" description="Disordered" evidence="1">
    <location>
        <begin position="1"/>
        <end position="41"/>
    </location>
</feature>
<dbReference type="EMBL" id="BJWL01000029">
    <property type="protein sequence ID" value="GFZ21567.1"/>
    <property type="molecule type" value="Genomic_DNA"/>
</dbReference>
<keyword evidence="3" id="KW-1185">Reference proteome</keyword>